<dbReference type="AlphaFoldDB" id="A0A7S8FCN0"/>
<reference evidence="1 2" key="1">
    <citation type="journal article" date="2020" name="ISME J.">
        <title>Enrichment and physiological characterization of a novel comammox Nitrospira indicates ammonium inhibition of complete nitrification.</title>
        <authorList>
            <person name="Sakoula D."/>
            <person name="Koch H."/>
            <person name="Frank J."/>
            <person name="Jetten M.S.M."/>
            <person name="van Kessel M.A.H.J."/>
            <person name="Lucker S."/>
        </authorList>
    </citation>
    <scope>NUCLEOTIDE SEQUENCE [LARGE SCALE GENOMIC DNA]</scope>
    <source>
        <strain evidence="1">Comreactor17</strain>
    </source>
</reference>
<proteinExistence type="predicted"/>
<name>A0A7S8FCN0_9BACT</name>
<sequence length="47" mass="5347">MYSRRAFLVGLLILVQGGLAGKVHGNTRYKRNRTFVKQGWVLQEGDL</sequence>
<evidence type="ECO:0000313" key="2">
    <source>
        <dbReference type="Proteomes" id="UP000593737"/>
    </source>
</evidence>
<protein>
    <submittedName>
        <fullName evidence="1">Uncharacterized protein</fullName>
    </submittedName>
</protein>
<dbReference type="Proteomes" id="UP000593737">
    <property type="component" value="Chromosome"/>
</dbReference>
<accession>A0A7S8FCN0</accession>
<dbReference type="KEGG" id="nkf:Nkreftii_001423"/>
<gene>
    <name evidence="1" type="ORF">Nkreftii_001423</name>
</gene>
<evidence type="ECO:0000313" key="1">
    <source>
        <dbReference type="EMBL" id="QPD03649.1"/>
    </source>
</evidence>
<dbReference type="EMBL" id="CP047423">
    <property type="protein sequence ID" value="QPD03649.1"/>
    <property type="molecule type" value="Genomic_DNA"/>
</dbReference>
<organism evidence="1 2">
    <name type="scientific">Candidatus Nitrospira kreftii</name>
    <dbReference type="NCBI Taxonomy" id="2652173"/>
    <lineage>
        <taxon>Bacteria</taxon>
        <taxon>Pseudomonadati</taxon>
        <taxon>Nitrospirota</taxon>
        <taxon>Nitrospiria</taxon>
        <taxon>Nitrospirales</taxon>
        <taxon>Nitrospiraceae</taxon>
        <taxon>Nitrospira</taxon>
    </lineage>
</organism>